<accession>A0A5J5G4E1</accession>
<proteinExistence type="predicted"/>
<dbReference type="InterPro" id="IPR018696">
    <property type="entry name" value="DUF2195"/>
</dbReference>
<dbReference type="Proteomes" id="UP000335415">
    <property type="component" value="Unassembled WGS sequence"/>
</dbReference>
<protein>
    <submittedName>
        <fullName evidence="2">DUF2195 family protein</fullName>
    </submittedName>
</protein>
<organism evidence="2 3">
    <name type="scientific">Affinibrenneria salicis</name>
    <dbReference type="NCBI Taxonomy" id="2590031"/>
    <lineage>
        <taxon>Bacteria</taxon>
        <taxon>Pseudomonadati</taxon>
        <taxon>Pseudomonadota</taxon>
        <taxon>Gammaproteobacteria</taxon>
        <taxon>Enterobacterales</taxon>
        <taxon>Pectobacteriaceae</taxon>
        <taxon>Affinibrenneria</taxon>
    </lineage>
</organism>
<keyword evidence="3" id="KW-1185">Reference proteome</keyword>
<gene>
    <name evidence="2" type="ORF">FJU30_06450</name>
</gene>
<dbReference type="AlphaFoldDB" id="A0A5J5G4E1"/>
<name>A0A5J5G4E1_9GAMM</name>
<dbReference type="Pfam" id="PF09961">
    <property type="entry name" value="DUF2195"/>
    <property type="match status" value="1"/>
</dbReference>
<evidence type="ECO:0000313" key="2">
    <source>
        <dbReference type="EMBL" id="KAA9001917.1"/>
    </source>
</evidence>
<evidence type="ECO:0000256" key="1">
    <source>
        <dbReference type="SAM" id="MobiDB-lite"/>
    </source>
</evidence>
<comment type="caution">
    <text evidence="2">The sequence shown here is derived from an EMBL/GenBank/DDBJ whole genome shotgun (WGS) entry which is preliminary data.</text>
</comment>
<dbReference type="EMBL" id="VYKJ01000002">
    <property type="protein sequence ID" value="KAA9001917.1"/>
    <property type="molecule type" value="Genomic_DNA"/>
</dbReference>
<feature type="region of interest" description="Disordered" evidence="1">
    <location>
        <begin position="1"/>
        <end position="20"/>
    </location>
</feature>
<sequence>MPDRSRNFRKMTRMNDQNSRKPIGRAAQIPVKLSALGLTLVISMAFAPPSCAAETLTGYWVGSDDLKINFDNRRIILGPDGGCEIASVKSIGSNLWKILGKCGISDIPRVLELKGTLQLRGSTLFLTTSDGTYPLKRAPEPSAKQAPIAVPSIKLVRDMQCVQVRAQRPREEDSTWTQSVYPLVLTKLDACGCPSQQIDYVVRTGAPRKDLTRGTLDTHDNYQFMLRLSADANVVRESGIELDLNCATPK</sequence>
<reference evidence="2 3" key="1">
    <citation type="submission" date="2019-09" db="EMBL/GenBank/DDBJ databases">
        <authorList>
            <person name="Li Y."/>
        </authorList>
    </citation>
    <scope>NUCLEOTIDE SEQUENCE [LARGE SCALE GENOMIC DNA]</scope>
    <source>
        <strain evidence="2 3">L3-3HA</strain>
    </source>
</reference>
<evidence type="ECO:0000313" key="3">
    <source>
        <dbReference type="Proteomes" id="UP000335415"/>
    </source>
</evidence>